<keyword evidence="2" id="KW-1185">Reference proteome</keyword>
<proteinExistence type="predicted"/>
<reference evidence="1 2" key="1">
    <citation type="submission" date="2016-11" db="EMBL/GenBank/DDBJ databases">
        <title>Genome sequence of Sphingomonas jeddahensis G39.</title>
        <authorList>
            <person name="Poehlein A."/>
            <person name="Wuebbeler J.H."/>
            <person name="Steinbuechel A."/>
            <person name="Daniel R."/>
        </authorList>
    </citation>
    <scope>NUCLEOTIDE SEQUENCE [LARGE SCALE GENOMIC DNA]</scope>
    <source>
        <strain evidence="1 2">G39</strain>
    </source>
</reference>
<dbReference type="EMBL" id="MPSB01000015">
    <property type="protein sequence ID" value="ONF95151.1"/>
    <property type="molecule type" value="Genomic_DNA"/>
</dbReference>
<dbReference type="STRING" id="1915074.SPHI_26900"/>
<dbReference type="Proteomes" id="UP000188729">
    <property type="component" value="Unassembled WGS sequence"/>
</dbReference>
<organism evidence="1 2">
    <name type="scientific">Sphingomonas jeddahensis</name>
    <dbReference type="NCBI Taxonomy" id="1915074"/>
    <lineage>
        <taxon>Bacteria</taxon>
        <taxon>Pseudomonadati</taxon>
        <taxon>Pseudomonadota</taxon>
        <taxon>Alphaproteobacteria</taxon>
        <taxon>Sphingomonadales</taxon>
        <taxon>Sphingomonadaceae</taxon>
        <taxon>Sphingomonas</taxon>
    </lineage>
</organism>
<evidence type="ECO:0000313" key="2">
    <source>
        <dbReference type="Proteomes" id="UP000188729"/>
    </source>
</evidence>
<comment type="caution">
    <text evidence="1">The sequence shown here is derived from an EMBL/GenBank/DDBJ whole genome shotgun (WGS) entry which is preliminary data.</text>
</comment>
<sequence>MGVFACRSLVDRPTPNPSRKREGDFVATHPHVLPRGERRIFSPLHLAVVADHFVDDEAQELLAEFGIEFRFFRQRA</sequence>
<name>A0A1V2ER45_9SPHN</name>
<protein>
    <submittedName>
        <fullName evidence="1">Uncharacterized protein</fullName>
    </submittedName>
</protein>
<evidence type="ECO:0000313" key="1">
    <source>
        <dbReference type="EMBL" id="ONF95151.1"/>
    </source>
</evidence>
<dbReference type="AlphaFoldDB" id="A0A1V2ER45"/>
<gene>
    <name evidence="1" type="ORF">SPHI_26900</name>
</gene>
<accession>A0A1V2ER45</accession>